<dbReference type="Pfam" id="PF06722">
    <property type="entry name" value="EryCIII-like_C"/>
    <property type="match status" value="1"/>
</dbReference>
<keyword evidence="2" id="KW-0045">Antibiotic biosynthesis</keyword>
<dbReference type="CDD" id="cd03784">
    <property type="entry name" value="GT1_Gtf-like"/>
    <property type="match status" value="1"/>
</dbReference>
<dbReference type="PANTHER" id="PTHR48050">
    <property type="entry name" value="STEROL 3-BETA-GLUCOSYLTRANSFERASE"/>
    <property type="match status" value="1"/>
</dbReference>
<dbReference type="RefSeq" id="WP_113692533.1">
    <property type="nucleotide sequence ID" value="NZ_CP015163.1"/>
</dbReference>
<evidence type="ECO:0000313" key="6">
    <source>
        <dbReference type="Proteomes" id="UP000250434"/>
    </source>
</evidence>
<dbReference type="KEGG" id="aab:A4R43_12590"/>
<dbReference type="AlphaFoldDB" id="A0A344L5G4"/>
<dbReference type="InterPro" id="IPR010610">
    <property type="entry name" value="EryCIII-like_C"/>
</dbReference>
<feature type="domain" description="Glycosyltransferase family 28 N-terminal" evidence="3">
    <location>
        <begin position="3"/>
        <end position="66"/>
    </location>
</feature>
<evidence type="ECO:0000256" key="2">
    <source>
        <dbReference type="ARBA" id="ARBA00023194"/>
    </source>
</evidence>
<evidence type="ECO:0000313" key="5">
    <source>
        <dbReference type="EMBL" id="AXB43288.1"/>
    </source>
</evidence>
<sequence length="435" mass="47506">MRVLVYTYGTRGDVQPYLALAHALAARGHHAVLSAPALYADLAAGYGVEFAPRDDAIIRMYLEDPEVQYTMAYQGSGDPGYRKRGRRASTRLRRTLRTRLPKMLQDTSAAAAGGADLVVAGYYQWELGQHVAEHLGVPLVMTSLWPNCVPTRYYASELVPFGMRLPEPLCRLSYLPMRNFQVGRRIVDEWRENTLGLPRRRGRHNRMRTPTGERVPFLHGFSPLVVPPASDWRGEVHTTGFWRLPPAGDWTPPAELTGFLDGDTPTVFVGFGSLLSRDAAETGRIIRDAVAGAGVRAVVRRDKNIDATLLGPDVLLVDEAPYDWLFPRMDAVVHGGGVGTVNDALAAGVPQVPIPHTSEQEAWCRRVHELGVATAPVRQRDLTADGLAAALRAATRDQAMTAAAGRLGSRIQAEDGAGTAARALESMVREPAPVR</sequence>
<dbReference type="GO" id="GO:0008194">
    <property type="term" value="F:UDP-glycosyltransferase activity"/>
    <property type="evidence" value="ECO:0007669"/>
    <property type="project" value="InterPro"/>
</dbReference>
<comment type="pathway">
    <text evidence="1">Antibiotic biosynthesis; vancomycin biosynthesis.</text>
</comment>
<dbReference type="OrthoDB" id="3253247at2"/>
<gene>
    <name evidence="5" type="ORF">A4R43_12590</name>
</gene>
<dbReference type="GO" id="GO:0016758">
    <property type="term" value="F:hexosyltransferase activity"/>
    <property type="evidence" value="ECO:0007669"/>
    <property type="project" value="InterPro"/>
</dbReference>
<dbReference type="InterPro" id="IPR050426">
    <property type="entry name" value="Glycosyltransferase_28"/>
</dbReference>
<feature type="domain" description="Erythromycin biosynthesis protein CIII-like C-terminal" evidence="4">
    <location>
        <begin position="305"/>
        <end position="414"/>
    </location>
</feature>
<name>A0A344L5G4_9PSEU</name>
<dbReference type="SUPFAM" id="SSF53756">
    <property type="entry name" value="UDP-Glycosyltransferase/glycogen phosphorylase"/>
    <property type="match status" value="1"/>
</dbReference>
<dbReference type="GO" id="GO:0033072">
    <property type="term" value="P:vancomycin biosynthetic process"/>
    <property type="evidence" value="ECO:0007669"/>
    <property type="project" value="UniProtKB-UniPathway"/>
</dbReference>
<reference evidence="5 6" key="1">
    <citation type="submission" date="2016-04" db="EMBL/GenBank/DDBJ databases">
        <title>Complete genome sequence and analysis of deep-sea sediment isolate, Amycolatopsis sp. WP1.</title>
        <authorList>
            <person name="Wang H."/>
            <person name="Chen S."/>
            <person name="Wu Q."/>
        </authorList>
    </citation>
    <scope>NUCLEOTIDE SEQUENCE [LARGE SCALE GENOMIC DNA]</scope>
    <source>
        <strain evidence="5 6">WP1</strain>
    </source>
</reference>
<keyword evidence="6" id="KW-1185">Reference proteome</keyword>
<dbReference type="PANTHER" id="PTHR48050:SF13">
    <property type="entry name" value="STEROL 3-BETA-GLUCOSYLTRANSFERASE UGT80A2"/>
    <property type="match status" value="1"/>
</dbReference>
<dbReference type="Proteomes" id="UP000250434">
    <property type="component" value="Chromosome"/>
</dbReference>
<dbReference type="Gene3D" id="3.40.50.2000">
    <property type="entry name" value="Glycogen Phosphorylase B"/>
    <property type="match status" value="2"/>
</dbReference>
<dbReference type="InterPro" id="IPR002213">
    <property type="entry name" value="UDP_glucos_trans"/>
</dbReference>
<organism evidence="5 6">
    <name type="scientific">Amycolatopsis albispora</name>
    <dbReference type="NCBI Taxonomy" id="1804986"/>
    <lineage>
        <taxon>Bacteria</taxon>
        <taxon>Bacillati</taxon>
        <taxon>Actinomycetota</taxon>
        <taxon>Actinomycetes</taxon>
        <taxon>Pseudonocardiales</taxon>
        <taxon>Pseudonocardiaceae</taxon>
        <taxon>Amycolatopsis</taxon>
    </lineage>
</organism>
<evidence type="ECO:0000259" key="4">
    <source>
        <dbReference type="Pfam" id="PF06722"/>
    </source>
</evidence>
<evidence type="ECO:0000259" key="3">
    <source>
        <dbReference type="Pfam" id="PF03033"/>
    </source>
</evidence>
<dbReference type="UniPathway" id="UPA00162"/>
<dbReference type="GO" id="GO:0005975">
    <property type="term" value="P:carbohydrate metabolic process"/>
    <property type="evidence" value="ECO:0007669"/>
    <property type="project" value="InterPro"/>
</dbReference>
<protein>
    <submittedName>
        <fullName evidence="5">Uncharacterized protein</fullName>
    </submittedName>
</protein>
<dbReference type="FunFam" id="3.40.50.2000:FF:000009">
    <property type="entry name" value="Sterol 3-beta-glucosyltransferase UGT80A2"/>
    <property type="match status" value="1"/>
</dbReference>
<dbReference type="Pfam" id="PF03033">
    <property type="entry name" value="Glyco_transf_28"/>
    <property type="match status" value="1"/>
</dbReference>
<dbReference type="EMBL" id="CP015163">
    <property type="protein sequence ID" value="AXB43288.1"/>
    <property type="molecule type" value="Genomic_DNA"/>
</dbReference>
<proteinExistence type="predicted"/>
<accession>A0A344L5G4</accession>
<dbReference type="InterPro" id="IPR004276">
    <property type="entry name" value="GlycoTrans_28_N"/>
</dbReference>
<evidence type="ECO:0000256" key="1">
    <source>
        <dbReference type="ARBA" id="ARBA00004660"/>
    </source>
</evidence>